<reference evidence="2" key="1">
    <citation type="submission" date="2020-10" db="EMBL/GenBank/DDBJ databases">
        <title>Unveiling of a novel bifunctional photoreceptor, Dualchrome1, isolated from a cosmopolitan green alga.</title>
        <authorList>
            <person name="Suzuki S."/>
            <person name="Kawachi M."/>
        </authorList>
    </citation>
    <scope>NUCLEOTIDE SEQUENCE</scope>
    <source>
        <strain evidence="2">NIES 2893</strain>
    </source>
</reference>
<keyword evidence="3" id="KW-1185">Reference proteome</keyword>
<dbReference type="InterPro" id="IPR047183">
    <property type="entry name" value="GDO-like"/>
</dbReference>
<name>A0A830HI13_9CHLO</name>
<dbReference type="OrthoDB" id="188213at2759"/>
<dbReference type="PANTHER" id="PTHR41517:SF1">
    <property type="entry name" value="CUPIN"/>
    <property type="match status" value="1"/>
</dbReference>
<gene>
    <name evidence="2" type="ORF">PPROV_000345000</name>
</gene>
<feature type="region of interest" description="Disordered" evidence="1">
    <location>
        <begin position="1"/>
        <end position="49"/>
    </location>
</feature>
<evidence type="ECO:0000313" key="2">
    <source>
        <dbReference type="EMBL" id="GHP04697.1"/>
    </source>
</evidence>
<dbReference type="InterPro" id="IPR011051">
    <property type="entry name" value="RmlC_Cupin_sf"/>
</dbReference>
<evidence type="ECO:0000313" key="3">
    <source>
        <dbReference type="Proteomes" id="UP000660262"/>
    </source>
</evidence>
<dbReference type="GO" id="GO:0051213">
    <property type="term" value="F:dioxygenase activity"/>
    <property type="evidence" value="ECO:0007669"/>
    <property type="project" value="InterPro"/>
</dbReference>
<sequence>MSLTRPLSVSGGGVGLATSARPFSLSKVSSKKTSSKTSSPPGRMSKKPCMMTMTFPGGSRDPKIRNNAAATFEAAQQAGIKQQEVTADTEKWESRAEVFEYTSAANPTLNPISVYVHPPELHEVGPTRVIPFDLSDTLPTPYPATGPNLMSSFVRIDVGDSIDTTASATSQAFYVIRGSGTTKTDEGVIDWSEGDLFVLPASKTGTTVHSAVDGGAFGGAALYWVTDEPLLKYLGVSATEKRFEPTMFRREMMLNSVQDLADEKGAAGEELNRLGVLLGNEACPDTKTLTHVLWSLLNSIGPGIVQRAHRHNSIALDMAVYAKPGVYTMMGQALDENGEIVDPIRVDWVTGGVFVTPPGWWHAHYNESDETAWVLPMQDAGLYTYQRTLDIRFVDDEVANLKNGRIRGAAYEVTNKQYTNISCMLQKQLSDENAN</sequence>
<dbReference type="InterPro" id="IPR014710">
    <property type="entry name" value="RmlC-like_jellyroll"/>
</dbReference>
<organism evidence="2 3">
    <name type="scientific">Pycnococcus provasolii</name>
    <dbReference type="NCBI Taxonomy" id="41880"/>
    <lineage>
        <taxon>Eukaryota</taxon>
        <taxon>Viridiplantae</taxon>
        <taxon>Chlorophyta</taxon>
        <taxon>Pseudoscourfieldiophyceae</taxon>
        <taxon>Pseudoscourfieldiales</taxon>
        <taxon>Pycnococcaceae</taxon>
        <taxon>Pycnococcus</taxon>
    </lineage>
</organism>
<dbReference type="Gene3D" id="2.60.120.10">
    <property type="entry name" value="Jelly Rolls"/>
    <property type="match status" value="2"/>
</dbReference>
<dbReference type="EMBL" id="BNJQ01000008">
    <property type="protein sequence ID" value="GHP04697.1"/>
    <property type="molecule type" value="Genomic_DNA"/>
</dbReference>
<dbReference type="CDD" id="cd02216">
    <property type="entry name" value="cupin_GDO-like_N"/>
    <property type="match status" value="1"/>
</dbReference>
<accession>A0A830HI13</accession>
<proteinExistence type="predicted"/>
<evidence type="ECO:0000256" key="1">
    <source>
        <dbReference type="SAM" id="MobiDB-lite"/>
    </source>
</evidence>
<dbReference type="AlphaFoldDB" id="A0A830HI13"/>
<dbReference type="SUPFAM" id="SSF51182">
    <property type="entry name" value="RmlC-like cupins"/>
    <property type="match status" value="1"/>
</dbReference>
<dbReference type="PANTHER" id="PTHR41517">
    <property type="entry name" value="1,2-DIOXYGENASE PROTEIN-RELATED"/>
    <property type="match status" value="1"/>
</dbReference>
<protein>
    <submittedName>
        <fullName evidence="2">Uncharacterized protein</fullName>
    </submittedName>
</protein>
<dbReference type="Proteomes" id="UP000660262">
    <property type="component" value="Unassembled WGS sequence"/>
</dbReference>
<comment type="caution">
    <text evidence="2">The sequence shown here is derived from an EMBL/GenBank/DDBJ whole genome shotgun (WGS) entry which is preliminary data.</text>
</comment>